<dbReference type="Pfam" id="PF00069">
    <property type="entry name" value="Pkinase"/>
    <property type="match status" value="1"/>
</dbReference>
<dbReference type="GO" id="GO:0005634">
    <property type="term" value="C:nucleus"/>
    <property type="evidence" value="ECO:0007669"/>
    <property type="project" value="TreeGrafter"/>
</dbReference>
<evidence type="ECO:0000256" key="6">
    <source>
        <dbReference type="ARBA" id="ARBA00022840"/>
    </source>
</evidence>
<dbReference type="CDD" id="cd05580">
    <property type="entry name" value="STKc_PKA_like"/>
    <property type="match status" value="1"/>
</dbReference>
<dbReference type="GO" id="GO:0004691">
    <property type="term" value="F:cAMP-dependent protein kinase activity"/>
    <property type="evidence" value="ECO:0007669"/>
    <property type="project" value="UniProtKB-EC"/>
</dbReference>
<dbReference type="InterPro" id="IPR000961">
    <property type="entry name" value="AGC-kinase_C"/>
</dbReference>
<sequence length="491" mass="55950">MSFINRIIQKTKIKITDSRESSGSARYTTPNNLNDNRSCTSAGKAHDGHDATSSSSAPPYPSYPASNMPPSPVSGKFSDKHHYHVQNTHHHTHQQQIGQDVGHHKHNSHHQQQQQQQHGHHHNVNYSNDAAVGAGGHVPRNAMDLSDPKSPASAGIHHFNTKSPLLDSMSQHGPHVELRDFEIYRTIGTGSFGRVRLVRYRPDGRYYAIKVLKKADVVRAKQVEHVNNERTILAQCRCPFIVQMLGTCQDNVNLYVAMEYVVGGELFTYLRRYRRFPSPVAKFYSAEVVLAFEYLHSLNIVYRDLKPENILIDNNGHIKLTDMGFAKHIVDSTWTLCGTPDYLAPEVIQAKGYGKAVDWYSLGVLIFEMIAGYPPFYDEDHYRLYEKILSGHVQWPSQFDPLARDLVKHLLSADLSKRYGNLKGGTKDIKEHPWFQEVDWERLMCREIPAPLIPSQKQHGDTSNFDQYPETHEVYGDYVSTDIYKDKFIGF</sequence>
<feature type="binding site" evidence="9">
    <location>
        <position position="210"/>
    </location>
    <ligand>
        <name>ATP</name>
        <dbReference type="ChEBI" id="CHEBI:30616"/>
    </ligand>
</feature>
<keyword evidence="15" id="KW-1185">Reference proteome</keyword>
<dbReference type="PROSITE" id="PS00107">
    <property type="entry name" value="PROTEIN_KINASE_ATP"/>
    <property type="match status" value="1"/>
</dbReference>
<evidence type="ECO:0000259" key="12">
    <source>
        <dbReference type="PROSITE" id="PS50011"/>
    </source>
</evidence>
<feature type="region of interest" description="Disordered" evidence="11">
    <location>
        <begin position="15"/>
        <end position="153"/>
    </location>
</feature>
<dbReference type="EMBL" id="JANBPU010000015">
    <property type="protein sequence ID" value="KAJ1920312.1"/>
    <property type="molecule type" value="Genomic_DNA"/>
</dbReference>
<comment type="catalytic activity">
    <reaction evidence="8">
        <text>L-seryl-[protein] + ATP = O-phospho-L-seryl-[protein] + ADP + H(+)</text>
        <dbReference type="Rhea" id="RHEA:17989"/>
        <dbReference type="Rhea" id="RHEA-COMP:9863"/>
        <dbReference type="Rhea" id="RHEA-COMP:11604"/>
        <dbReference type="ChEBI" id="CHEBI:15378"/>
        <dbReference type="ChEBI" id="CHEBI:29999"/>
        <dbReference type="ChEBI" id="CHEBI:30616"/>
        <dbReference type="ChEBI" id="CHEBI:83421"/>
        <dbReference type="ChEBI" id="CHEBI:456216"/>
        <dbReference type="EC" id="2.7.11.11"/>
    </reaction>
</comment>
<keyword evidence="3 14" id="KW-0808">Transferase</keyword>
<evidence type="ECO:0000256" key="3">
    <source>
        <dbReference type="ARBA" id="ARBA00022679"/>
    </source>
</evidence>
<name>A0A9W8DVS8_9FUNG</name>
<evidence type="ECO:0000256" key="11">
    <source>
        <dbReference type="SAM" id="MobiDB-lite"/>
    </source>
</evidence>
<evidence type="ECO:0000259" key="13">
    <source>
        <dbReference type="PROSITE" id="PS51285"/>
    </source>
</evidence>
<keyword evidence="2 10" id="KW-0723">Serine/threonine-protein kinase</keyword>
<dbReference type="EC" id="2.7.11.11" evidence="1"/>
<dbReference type="PROSITE" id="PS00108">
    <property type="entry name" value="PROTEIN_KINASE_ST"/>
    <property type="match status" value="1"/>
</dbReference>
<evidence type="ECO:0000256" key="10">
    <source>
        <dbReference type="RuleBase" id="RU000304"/>
    </source>
</evidence>
<dbReference type="GO" id="GO:0005524">
    <property type="term" value="F:ATP binding"/>
    <property type="evidence" value="ECO:0007669"/>
    <property type="project" value="UniProtKB-UniRule"/>
</dbReference>
<dbReference type="FunFam" id="3.30.200.20:FF:000042">
    <property type="entry name" value="Aurora kinase A"/>
    <property type="match status" value="1"/>
</dbReference>
<comment type="similarity">
    <text evidence="10">Belongs to the protein kinase superfamily.</text>
</comment>
<evidence type="ECO:0000313" key="15">
    <source>
        <dbReference type="Proteomes" id="UP001150538"/>
    </source>
</evidence>
<feature type="compositionally biased region" description="Basic residues" evidence="11">
    <location>
        <begin position="79"/>
        <end position="93"/>
    </location>
</feature>
<gene>
    <name evidence="14" type="primary">TPK2</name>
    <name evidence="14" type="ORF">H4219_001425</name>
</gene>
<organism evidence="14 15">
    <name type="scientific">Mycoemilia scoparia</name>
    <dbReference type="NCBI Taxonomy" id="417184"/>
    <lineage>
        <taxon>Eukaryota</taxon>
        <taxon>Fungi</taxon>
        <taxon>Fungi incertae sedis</taxon>
        <taxon>Zoopagomycota</taxon>
        <taxon>Kickxellomycotina</taxon>
        <taxon>Kickxellomycetes</taxon>
        <taxon>Kickxellales</taxon>
        <taxon>Kickxellaceae</taxon>
        <taxon>Mycoemilia</taxon>
    </lineage>
</organism>
<dbReference type="Gene3D" id="1.10.510.10">
    <property type="entry name" value="Transferase(Phosphotransferase) domain 1"/>
    <property type="match status" value="1"/>
</dbReference>
<comment type="caution">
    <text evidence="14">The sequence shown here is derived from an EMBL/GenBank/DDBJ whole genome shotgun (WGS) entry which is preliminary data.</text>
</comment>
<dbReference type="OrthoDB" id="63267at2759"/>
<evidence type="ECO:0000256" key="1">
    <source>
        <dbReference type="ARBA" id="ARBA00012444"/>
    </source>
</evidence>
<feature type="domain" description="AGC-kinase C-terminal" evidence="13">
    <location>
        <begin position="436"/>
        <end position="491"/>
    </location>
</feature>
<comment type="catalytic activity">
    <reaction evidence="7">
        <text>L-threonyl-[protein] + ATP = O-phospho-L-threonyl-[protein] + ADP + H(+)</text>
        <dbReference type="Rhea" id="RHEA:46608"/>
        <dbReference type="Rhea" id="RHEA-COMP:11060"/>
        <dbReference type="Rhea" id="RHEA-COMP:11605"/>
        <dbReference type="ChEBI" id="CHEBI:15378"/>
        <dbReference type="ChEBI" id="CHEBI:30013"/>
        <dbReference type="ChEBI" id="CHEBI:30616"/>
        <dbReference type="ChEBI" id="CHEBI:61977"/>
        <dbReference type="ChEBI" id="CHEBI:456216"/>
        <dbReference type="EC" id="2.7.11.11"/>
    </reaction>
</comment>
<dbReference type="InterPro" id="IPR008271">
    <property type="entry name" value="Ser/Thr_kinase_AS"/>
</dbReference>
<accession>A0A9W8DVS8</accession>
<keyword evidence="4 9" id="KW-0547">Nucleotide-binding</keyword>
<dbReference type="PROSITE" id="PS51285">
    <property type="entry name" value="AGC_KINASE_CTER"/>
    <property type="match status" value="1"/>
</dbReference>
<evidence type="ECO:0000313" key="14">
    <source>
        <dbReference type="EMBL" id="KAJ1920312.1"/>
    </source>
</evidence>
<dbReference type="SUPFAM" id="SSF56112">
    <property type="entry name" value="Protein kinase-like (PK-like)"/>
    <property type="match status" value="1"/>
</dbReference>
<feature type="compositionally biased region" description="Pro residues" evidence="11">
    <location>
        <begin position="58"/>
        <end position="72"/>
    </location>
</feature>
<proteinExistence type="inferred from homology"/>
<evidence type="ECO:0000256" key="4">
    <source>
        <dbReference type="ARBA" id="ARBA00022741"/>
    </source>
</evidence>
<protein>
    <recommendedName>
        <fullName evidence="1">cAMP-dependent protein kinase</fullName>
        <ecNumber evidence="1">2.7.11.11</ecNumber>
    </recommendedName>
</protein>
<dbReference type="InterPro" id="IPR000719">
    <property type="entry name" value="Prot_kinase_dom"/>
</dbReference>
<keyword evidence="6 9" id="KW-0067">ATP-binding</keyword>
<dbReference type="AlphaFoldDB" id="A0A9W8DVS8"/>
<evidence type="ECO:0000256" key="9">
    <source>
        <dbReference type="PROSITE-ProRule" id="PRU10141"/>
    </source>
</evidence>
<dbReference type="InterPro" id="IPR017441">
    <property type="entry name" value="Protein_kinase_ATP_BS"/>
</dbReference>
<keyword evidence="5 14" id="KW-0418">Kinase</keyword>
<dbReference type="FunFam" id="1.10.510.10:FF:000005">
    <property type="entry name" value="cAMP-dependent protein kinase catalytic subunit alpha"/>
    <property type="match status" value="1"/>
</dbReference>
<evidence type="ECO:0000256" key="2">
    <source>
        <dbReference type="ARBA" id="ARBA00022527"/>
    </source>
</evidence>
<dbReference type="GO" id="GO:0005829">
    <property type="term" value="C:cytosol"/>
    <property type="evidence" value="ECO:0007669"/>
    <property type="project" value="TreeGrafter"/>
</dbReference>
<dbReference type="InterPro" id="IPR011009">
    <property type="entry name" value="Kinase-like_dom_sf"/>
</dbReference>
<dbReference type="GO" id="GO:0009653">
    <property type="term" value="P:anatomical structure morphogenesis"/>
    <property type="evidence" value="ECO:0007669"/>
    <property type="project" value="UniProtKB-ARBA"/>
</dbReference>
<dbReference type="PROSITE" id="PS50011">
    <property type="entry name" value="PROTEIN_KINASE_DOM"/>
    <property type="match status" value="1"/>
</dbReference>
<evidence type="ECO:0000256" key="5">
    <source>
        <dbReference type="ARBA" id="ARBA00022777"/>
    </source>
</evidence>
<evidence type="ECO:0000256" key="7">
    <source>
        <dbReference type="ARBA" id="ARBA00047292"/>
    </source>
</evidence>
<dbReference type="Proteomes" id="UP001150538">
    <property type="component" value="Unassembled WGS sequence"/>
</dbReference>
<dbReference type="SMART" id="SM00220">
    <property type="entry name" value="S_TKc"/>
    <property type="match status" value="1"/>
</dbReference>
<evidence type="ECO:0000256" key="8">
    <source>
        <dbReference type="ARBA" id="ARBA00047454"/>
    </source>
</evidence>
<dbReference type="GO" id="GO:0005952">
    <property type="term" value="C:cAMP-dependent protein kinase complex"/>
    <property type="evidence" value="ECO:0007669"/>
    <property type="project" value="TreeGrafter"/>
</dbReference>
<reference evidence="14" key="1">
    <citation type="submission" date="2022-07" db="EMBL/GenBank/DDBJ databases">
        <title>Phylogenomic reconstructions and comparative analyses of Kickxellomycotina fungi.</title>
        <authorList>
            <person name="Reynolds N.K."/>
            <person name="Stajich J.E."/>
            <person name="Barry K."/>
            <person name="Grigoriev I.V."/>
            <person name="Crous P."/>
            <person name="Smith M.E."/>
        </authorList>
    </citation>
    <scope>NUCLEOTIDE SEQUENCE</scope>
    <source>
        <strain evidence="14">NBRC 100468</strain>
    </source>
</reference>
<feature type="compositionally biased region" description="Polar residues" evidence="11">
    <location>
        <begin position="21"/>
        <end position="41"/>
    </location>
</feature>
<feature type="domain" description="Protein kinase" evidence="12">
    <location>
        <begin position="181"/>
        <end position="435"/>
    </location>
</feature>
<dbReference type="PANTHER" id="PTHR24353:SF153">
    <property type="entry name" value="CAMP-DEPENDENT PROTEIN KINASE CATALYTIC SUBUNIT 1"/>
    <property type="match status" value="1"/>
</dbReference>
<dbReference type="PANTHER" id="PTHR24353">
    <property type="entry name" value="CYCLIC NUCLEOTIDE-DEPENDENT PROTEIN KINASE"/>
    <property type="match status" value="1"/>
</dbReference>
<dbReference type="Gene3D" id="3.30.200.20">
    <property type="entry name" value="Phosphorylase Kinase, domain 1"/>
    <property type="match status" value="1"/>
</dbReference>